<evidence type="ECO:0000256" key="1">
    <source>
        <dbReference type="SAM" id="SignalP"/>
    </source>
</evidence>
<keyword evidence="1" id="KW-0732">Signal</keyword>
<organism evidence="2 3">
    <name type="scientific">Rubellimicrobium aerolatum</name>
    <dbReference type="NCBI Taxonomy" id="490979"/>
    <lineage>
        <taxon>Bacteria</taxon>
        <taxon>Pseudomonadati</taxon>
        <taxon>Pseudomonadota</taxon>
        <taxon>Alphaproteobacteria</taxon>
        <taxon>Rhodobacterales</taxon>
        <taxon>Roseobacteraceae</taxon>
        <taxon>Rubellimicrobium</taxon>
    </lineage>
</organism>
<gene>
    <name evidence="2" type="ORF">ACFPOC_05735</name>
</gene>
<dbReference type="RefSeq" id="WP_209838755.1">
    <property type="nucleotide sequence ID" value="NZ_JAGGJP010000003.1"/>
</dbReference>
<dbReference type="Proteomes" id="UP001596056">
    <property type="component" value="Unassembled WGS sequence"/>
</dbReference>
<keyword evidence="3" id="KW-1185">Reference proteome</keyword>
<comment type="caution">
    <text evidence="2">The sequence shown here is derived from an EMBL/GenBank/DDBJ whole genome shotgun (WGS) entry which is preliminary data.</text>
</comment>
<reference evidence="3" key="1">
    <citation type="journal article" date="2019" name="Int. J. Syst. Evol. Microbiol.">
        <title>The Global Catalogue of Microorganisms (GCM) 10K type strain sequencing project: providing services to taxonomists for standard genome sequencing and annotation.</title>
        <authorList>
            <consortium name="The Broad Institute Genomics Platform"/>
            <consortium name="The Broad Institute Genome Sequencing Center for Infectious Disease"/>
            <person name="Wu L."/>
            <person name="Ma J."/>
        </authorList>
    </citation>
    <scope>NUCLEOTIDE SEQUENCE [LARGE SCALE GENOMIC DNA]</scope>
    <source>
        <strain evidence="3">KACC 11588</strain>
    </source>
</reference>
<dbReference type="EMBL" id="JBHSNA010000003">
    <property type="protein sequence ID" value="MFC5565921.1"/>
    <property type="molecule type" value="Genomic_DNA"/>
</dbReference>
<feature type="signal peptide" evidence="1">
    <location>
        <begin position="1"/>
        <end position="23"/>
    </location>
</feature>
<accession>A0ABW0SAI3</accession>
<protein>
    <submittedName>
        <fullName evidence="2">Uncharacterized protein</fullName>
    </submittedName>
</protein>
<sequence length="169" mass="17485">MPKTIPILLAALLAASAAPAQEAAPGAQEFEISYSNTTFELSRMDMGNGQWAFLAESFLPLHAATEGPLAGLGGHCLYTGVAREGIGAVQASGTCIFQDAGGDQLWLGWDGLYDGTSDFAGQGSWTGGTGRFEGDSGETSFALTWVASPREGVNQLTGIRRGTLVLPAS</sequence>
<feature type="chain" id="PRO_5045535462" evidence="1">
    <location>
        <begin position="24"/>
        <end position="169"/>
    </location>
</feature>
<proteinExistence type="predicted"/>
<evidence type="ECO:0000313" key="3">
    <source>
        <dbReference type="Proteomes" id="UP001596056"/>
    </source>
</evidence>
<name>A0ABW0SAI3_9RHOB</name>
<evidence type="ECO:0000313" key="2">
    <source>
        <dbReference type="EMBL" id="MFC5565921.1"/>
    </source>
</evidence>